<feature type="coiled-coil region" evidence="1">
    <location>
        <begin position="5"/>
        <end position="40"/>
    </location>
</feature>
<evidence type="ECO:0000256" key="1">
    <source>
        <dbReference type="SAM" id="Coils"/>
    </source>
</evidence>
<name>A0A9W7HMC1_HIBTR</name>
<gene>
    <name evidence="3" type="ORF">HRI_001715300</name>
</gene>
<dbReference type="Proteomes" id="UP001165190">
    <property type="component" value="Unassembled WGS sequence"/>
</dbReference>
<dbReference type="EMBL" id="BSYR01000017">
    <property type="protein sequence ID" value="GMI80460.1"/>
    <property type="molecule type" value="Genomic_DNA"/>
</dbReference>
<comment type="caution">
    <text evidence="3">The sequence shown here is derived from an EMBL/GenBank/DDBJ whole genome shotgun (WGS) entry which is preliminary data.</text>
</comment>
<protein>
    <submittedName>
        <fullName evidence="3">Uncharacterized protein</fullName>
    </submittedName>
</protein>
<organism evidence="3 4">
    <name type="scientific">Hibiscus trionum</name>
    <name type="common">Flower of an hour</name>
    <dbReference type="NCBI Taxonomy" id="183268"/>
    <lineage>
        <taxon>Eukaryota</taxon>
        <taxon>Viridiplantae</taxon>
        <taxon>Streptophyta</taxon>
        <taxon>Embryophyta</taxon>
        <taxon>Tracheophyta</taxon>
        <taxon>Spermatophyta</taxon>
        <taxon>Magnoliopsida</taxon>
        <taxon>eudicotyledons</taxon>
        <taxon>Gunneridae</taxon>
        <taxon>Pentapetalae</taxon>
        <taxon>rosids</taxon>
        <taxon>malvids</taxon>
        <taxon>Malvales</taxon>
        <taxon>Malvaceae</taxon>
        <taxon>Malvoideae</taxon>
        <taxon>Hibiscus</taxon>
    </lineage>
</organism>
<reference evidence="3" key="1">
    <citation type="submission" date="2023-05" db="EMBL/GenBank/DDBJ databases">
        <title>Genome and transcriptome analyses reveal genes involved in the formation of fine ridges on petal epidermal cells in Hibiscus trionum.</title>
        <authorList>
            <person name="Koshimizu S."/>
            <person name="Masuda S."/>
            <person name="Ishii T."/>
            <person name="Shirasu K."/>
            <person name="Hoshino A."/>
            <person name="Arita M."/>
        </authorList>
    </citation>
    <scope>NUCLEOTIDE SEQUENCE</scope>
    <source>
        <strain evidence="3">Hamamatsu line</strain>
    </source>
</reference>
<accession>A0A9W7HMC1</accession>
<evidence type="ECO:0000313" key="4">
    <source>
        <dbReference type="Proteomes" id="UP001165190"/>
    </source>
</evidence>
<evidence type="ECO:0000256" key="2">
    <source>
        <dbReference type="SAM" id="MobiDB-lite"/>
    </source>
</evidence>
<evidence type="ECO:0000313" key="3">
    <source>
        <dbReference type="EMBL" id="GMI80460.1"/>
    </source>
</evidence>
<sequence>MEERLAKVEQAYEDIRMDIENKLENTQRETRDHISQAQEDLLAKIAAMLGGQSSEKRKGVFIDPSALTNDPGLPLKAHLSIETPATKQPVVHAESSTHGGR</sequence>
<proteinExistence type="predicted"/>
<keyword evidence="4" id="KW-1185">Reference proteome</keyword>
<keyword evidence="1" id="KW-0175">Coiled coil</keyword>
<dbReference type="AlphaFoldDB" id="A0A9W7HMC1"/>
<feature type="region of interest" description="Disordered" evidence="2">
    <location>
        <begin position="81"/>
        <end position="101"/>
    </location>
</feature>